<accession>A0A3L6SYR0</accession>
<dbReference type="Proteomes" id="UP000275267">
    <property type="component" value="Unassembled WGS sequence"/>
</dbReference>
<gene>
    <name evidence="1" type="ORF">C2845_PM05G26020</name>
</gene>
<dbReference type="EMBL" id="PQIB02000003">
    <property type="protein sequence ID" value="RLN29483.1"/>
    <property type="molecule type" value="Genomic_DNA"/>
</dbReference>
<evidence type="ECO:0000313" key="1">
    <source>
        <dbReference type="EMBL" id="RLN29483.1"/>
    </source>
</evidence>
<name>A0A3L6SYR0_PANMI</name>
<evidence type="ECO:0000313" key="2">
    <source>
        <dbReference type="Proteomes" id="UP000275267"/>
    </source>
</evidence>
<keyword evidence="2" id="KW-1185">Reference proteome</keyword>
<organism evidence="1 2">
    <name type="scientific">Panicum miliaceum</name>
    <name type="common">Proso millet</name>
    <name type="synonym">Broomcorn millet</name>
    <dbReference type="NCBI Taxonomy" id="4540"/>
    <lineage>
        <taxon>Eukaryota</taxon>
        <taxon>Viridiplantae</taxon>
        <taxon>Streptophyta</taxon>
        <taxon>Embryophyta</taxon>
        <taxon>Tracheophyta</taxon>
        <taxon>Spermatophyta</taxon>
        <taxon>Magnoliopsida</taxon>
        <taxon>Liliopsida</taxon>
        <taxon>Poales</taxon>
        <taxon>Poaceae</taxon>
        <taxon>PACMAD clade</taxon>
        <taxon>Panicoideae</taxon>
        <taxon>Panicodae</taxon>
        <taxon>Paniceae</taxon>
        <taxon>Panicinae</taxon>
        <taxon>Panicum</taxon>
        <taxon>Panicum sect. Panicum</taxon>
    </lineage>
</organism>
<sequence>MADPNPGIDLNLPACEIDPAEDAQVVWRPVVEVYMSNPIDWDEDGTDDIFIEFRANIGQGSSSGTNVIKRKQYSDDTKRAVYAICQQGCHCMCLWLWMFR</sequence>
<comment type="caution">
    <text evidence="1">The sequence shown here is derived from an EMBL/GenBank/DDBJ whole genome shotgun (WGS) entry which is preliminary data.</text>
</comment>
<proteinExistence type="predicted"/>
<reference evidence="2" key="1">
    <citation type="journal article" date="2019" name="Nat. Commun.">
        <title>The genome of broomcorn millet.</title>
        <authorList>
            <person name="Zou C."/>
            <person name="Miki D."/>
            <person name="Li D."/>
            <person name="Tang Q."/>
            <person name="Xiao L."/>
            <person name="Rajput S."/>
            <person name="Deng P."/>
            <person name="Jia W."/>
            <person name="Huang R."/>
            <person name="Zhang M."/>
            <person name="Sun Y."/>
            <person name="Hu J."/>
            <person name="Fu X."/>
            <person name="Schnable P.S."/>
            <person name="Li F."/>
            <person name="Zhang H."/>
            <person name="Feng B."/>
            <person name="Zhu X."/>
            <person name="Liu R."/>
            <person name="Schnable J.C."/>
            <person name="Zhu J.-K."/>
            <person name="Zhang H."/>
        </authorList>
    </citation>
    <scope>NUCLEOTIDE SEQUENCE [LARGE SCALE GENOMIC DNA]</scope>
</reference>
<protein>
    <submittedName>
        <fullName evidence="1">Uncharacterized protein</fullName>
    </submittedName>
</protein>
<dbReference type="AlphaFoldDB" id="A0A3L6SYR0"/>